<dbReference type="KEGG" id="msq:BKP64_12145"/>
<keyword evidence="5" id="KW-1185">Reference proteome</keyword>
<dbReference type="OrthoDB" id="9781892at2"/>
<dbReference type="CDD" id="cd03789">
    <property type="entry name" value="GT9_LPS_heptosyltransferase"/>
    <property type="match status" value="1"/>
</dbReference>
<keyword evidence="1" id="KW-0328">Glycosyltransferase</keyword>
<evidence type="ECO:0000256" key="1">
    <source>
        <dbReference type="ARBA" id="ARBA00022676"/>
    </source>
</evidence>
<name>A0A1D9GMJ6_9GAMM</name>
<dbReference type="AlphaFoldDB" id="A0A1D9GMJ6"/>
<dbReference type="GO" id="GO:0005829">
    <property type="term" value="C:cytosol"/>
    <property type="evidence" value="ECO:0007669"/>
    <property type="project" value="TreeGrafter"/>
</dbReference>
<dbReference type="GO" id="GO:0008713">
    <property type="term" value="F:ADP-heptose-lipopolysaccharide heptosyltransferase activity"/>
    <property type="evidence" value="ECO:0007669"/>
    <property type="project" value="TreeGrafter"/>
</dbReference>
<reference evidence="4 5" key="1">
    <citation type="submission" date="2016-10" db="EMBL/GenBank/DDBJ databases">
        <title>Marinobacter salinus sp. nov., a moderately halophilic bacterium isolated from a tidal flat environment.</title>
        <authorList>
            <person name="Park S.-J."/>
        </authorList>
    </citation>
    <scope>NUCLEOTIDE SEQUENCE [LARGE SCALE GENOMIC DNA]</scope>
    <source>
        <strain evidence="4 5">Hb8</strain>
    </source>
</reference>
<dbReference type="Pfam" id="PF01075">
    <property type="entry name" value="Glyco_transf_9"/>
    <property type="match status" value="1"/>
</dbReference>
<keyword evidence="2 4" id="KW-0808">Transferase</keyword>
<protein>
    <submittedName>
        <fullName evidence="4">Glycosyl transferase</fullName>
    </submittedName>
</protein>
<dbReference type="PANTHER" id="PTHR30160">
    <property type="entry name" value="TETRAACYLDISACCHARIDE 4'-KINASE-RELATED"/>
    <property type="match status" value="1"/>
</dbReference>
<organism evidence="4 5">
    <name type="scientific">Marinobacter salinus</name>
    <dbReference type="NCBI Taxonomy" id="1874317"/>
    <lineage>
        <taxon>Bacteria</taxon>
        <taxon>Pseudomonadati</taxon>
        <taxon>Pseudomonadota</taxon>
        <taxon>Gammaproteobacteria</taxon>
        <taxon>Pseudomonadales</taxon>
        <taxon>Marinobacteraceae</taxon>
        <taxon>Marinobacter</taxon>
    </lineage>
</organism>
<accession>A0A1D9GMJ6</accession>
<comment type="similarity">
    <text evidence="3">Belongs to the glycosyltransferase 9 family.</text>
</comment>
<dbReference type="InterPro" id="IPR002201">
    <property type="entry name" value="Glyco_trans_9"/>
</dbReference>
<proteinExistence type="inferred from homology"/>
<evidence type="ECO:0000313" key="5">
    <source>
        <dbReference type="Proteomes" id="UP000177445"/>
    </source>
</evidence>
<evidence type="ECO:0000313" key="4">
    <source>
        <dbReference type="EMBL" id="AOY88858.1"/>
    </source>
</evidence>
<dbReference type="Gene3D" id="3.40.50.2000">
    <property type="entry name" value="Glycogen Phosphorylase B"/>
    <property type="match status" value="2"/>
</dbReference>
<dbReference type="PANTHER" id="PTHR30160:SF21">
    <property type="entry name" value="LIPOPOLYSACCHARIDE CORE HEPTOSYLTRANSFERASE OPSX"/>
    <property type="match status" value="1"/>
</dbReference>
<dbReference type="EMBL" id="CP017715">
    <property type="protein sequence ID" value="AOY88858.1"/>
    <property type="molecule type" value="Genomic_DNA"/>
</dbReference>
<dbReference type="Proteomes" id="UP000177445">
    <property type="component" value="Chromosome"/>
</dbReference>
<dbReference type="STRING" id="1874317.BKP64_12145"/>
<dbReference type="GO" id="GO:0009244">
    <property type="term" value="P:lipopolysaccharide core region biosynthetic process"/>
    <property type="evidence" value="ECO:0007669"/>
    <property type="project" value="TreeGrafter"/>
</dbReference>
<evidence type="ECO:0000256" key="3">
    <source>
        <dbReference type="ARBA" id="ARBA00043995"/>
    </source>
</evidence>
<dbReference type="FunFam" id="3.40.50.2000:FF:000023">
    <property type="entry name" value="ADP-heptose--LPS heptosyltransferase II"/>
    <property type="match status" value="1"/>
</dbReference>
<evidence type="ECO:0000256" key="2">
    <source>
        <dbReference type="ARBA" id="ARBA00022679"/>
    </source>
</evidence>
<dbReference type="InterPro" id="IPR051199">
    <property type="entry name" value="LPS_LOS_Heptosyltrfase"/>
</dbReference>
<gene>
    <name evidence="4" type="ORF">BKP64_12145</name>
</gene>
<dbReference type="RefSeq" id="WP_070970388.1">
    <property type="nucleotide sequence ID" value="NZ_CP017715.1"/>
</dbReference>
<dbReference type="SUPFAM" id="SSF53756">
    <property type="entry name" value="UDP-Glycosyltransferase/glycogen phosphorylase"/>
    <property type="match status" value="1"/>
</dbReference>
<sequence length="345" mass="37764">MKSICILRLSAIGDVTHVIPVVLSLQEQVPGIKITWVIGKIEAKLIGDLPGVEFIIFDKKAGWRGYSDLRKQMAGRAFDALLHMQVAFRANLASACIPAKVRVGYDKARSKDLHSLFINRRIAPARQQHVRDCLASFLAPLELKTAPPRWTIPLTDDDHAFAKAHLATDRRNLVISPCASHPLRNWPAERYARLADHAVREHGMKAILVGSPAPSEAEYCGAIESAMTENVHNICGKDTLKQLTALMAHADLVVAPDTGPAHIASAVGTDVLGLFAASNPNRSGPYNSLHWCVNRYPEALEKFTGKTVDEARWGAKAEFEGAMELITVDDATAMLDRWTAAQGQN</sequence>